<organism evidence="1 2">
    <name type="scientific">Sistotremastrum niveocremeum HHB9708</name>
    <dbReference type="NCBI Taxonomy" id="1314777"/>
    <lineage>
        <taxon>Eukaryota</taxon>
        <taxon>Fungi</taxon>
        <taxon>Dikarya</taxon>
        <taxon>Basidiomycota</taxon>
        <taxon>Agaricomycotina</taxon>
        <taxon>Agaricomycetes</taxon>
        <taxon>Sistotremastrales</taxon>
        <taxon>Sistotremastraceae</taxon>
        <taxon>Sertulicium</taxon>
        <taxon>Sertulicium niveocremeum</taxon>
    </lineage>
</organism>
<dbReference type="AlphaFoldDB" id="A0A164M9I6"/>
<dbReference type="EMBL" id="KV419492">
    <property type="protein sequence ID" value="KZS86498.1"/>
    <property type="molecule type" value="Genomic_DNA"/>
</dbReference>
<gene>
    <name evidence="1" type="ORF">SISNIDRAFT_420804</name>
</gene>
<dbReference type="Proteomes" id="UP000076722">
    <property type="component" value="Unassembled WGS sequence"/>
</dbReference>
<evidence type="ECO:0000313" key="2">
    <source>
        <dbReference type="Proteomes" id="UP000076722"/>
    </source>
</evidence>
<dbReference type="OrthoDB" id="2797114at2759"/>
<dbReference type="Gene3D" id="3.60.130.30">
    <property type="match status" value="1"/>
</dbReference>
<accession>A0A164M9I6</accession>
<sequence length="195" mass="22089">MGKLSFCRHLFPFSISAIEKCKTWFPLPFQHAVQLNQAFCQYFPDFDWIIPGCPFMSLSINIGPHAVCEKHLDLANLVAGICLIFVFGHFDYKTSGHLILHHANVIWEGPSGTVFFILSAVFPHQNIALLAGEDRCVMTLYTQAGLFRFRDQGFQTAAHCPTLPHDLAGIDRFLTADQLQAHWREQLAQARAQHH</sequence>
<keyword evidence="2" id="KW-1185">Reference proteome</keyword>
<evidence type="ECO:0000313" key="1">
    <source>
        <dbReference type="EMBL" id="KZS86498.1"/>
    </source>
</evidence>
<name>A0A164M9I6_9AGAM</name>
<reference evidence="1 2" key="1">
    <citation type="journal article" date="2016" name="Mol. Biol. Evol.">
        <title>Comparative Genomics of Early-Diverging Mushroom-Forming Fungi Provides Insights into the Origins of Lignocellulose Decay Capabilities.</title>
        <authorList>
            <person name="Nagy L.G."/>
            <person name="Riley R."/>
            <person name="Tritt A."/>
            <person name="Adam C."/>
            <person name="Daum C."/>
            <person name="Floudas D."/>
            <person name="Sun H."/>
            <person name="Yadav J.S."/>
            <person name="Pangilinan J."/>
            <person name="Larsson K.H."/>
            <person name="Matsuura K."/>
            <person name="Barry K."/>
            <person name="Labutti K."/>
            <person name="Kuo R."/>
            <person name="Ohm R.A."/>
            <person name="Bhattacharya S.S."/>
            <person name="Shirouzu T."/>
            <person name="Yoshinaga Y."/>
            <person name="Martin F.M."/>
            <person name="Grigoriev I.V."/>
            <person name="Hibbett D.S."/>
        </authorList>
    </citation>
    <scope>NUCLEOTIDE SEQUENCE [LARGE SCALE GENOMIC DNA]</scope>
    <source>
        <strain evidence="1 2">HHB9708</strain>
    </source>
</reference>
<proteinExistence type="predicted"/>
<protein>
    <submittedName>
        <fullName evidence="1">Uncharacterized protein</fullName>
    </submittedName>
</protein>